<evidence type="ECO:0000313" key="1">
    <source>
        <dbReference type="EMBL" id="QCI04737.1"/>
    </source>
</evidence>
<gene>
    <name evidence="1" type="primary">ycf80</name>
</gene>
<accession>A0A4D6WM02</accession>
<dbReference type="AlphaFoldDB" id="A0A4D6WM02"/>
<organism evidence="1">
    <name type="scientific">Bornetia secundiflora</name>
    <dbReference type="NCBI Taxonomy" id="2575637"/>
    <lineage>
        <taxon>Eukaryota</taxon>
        <taxon>Rhodophyta</taxon>
        <taxon>Florideophyceae</taxon>
        <taxon>Rhodymeniophycidae</taxon>
        <taxon>Ceramiales</taxon>
        <taxon>Wrangeliaceae</taxon>
        <taxon>Bornetia</taxon>
    </lineage>
</organism>
<evidence type="ECO:0008006" key="2">
    <source>
        <dbReference type="Google" id="ProtNLM"/>
    </source>
</evidence>
<reference evidence="1" key="1">
    <citation type="journal article" date="2019" name="Mol. Phylogenet. Evol.">
        <title>Morphological evolution and classification of the red algal order Ceramiales inferred using plastid phylogenomics.</title>
        <authorList>
            <person name="Diaz-Tapia P."/>
            <person name="Pasella M.M."/>
            <person name="Verbruggen H."/>
            <person name="Maggs C.A."/>
        </authorList>
    </citation>
    <scope>NUCLEOTIDE SEQUENCE</scope>
    <source>
        <strain evidence="1">PD2926</strain>
    </source>
</reference>
<proteinExistence type="predicted"/>
<name>A0A4D6WM02_9FLOR</name>
<keyword evidence="1" id="KW-0934">Plastid</keyword>
<sequence length="481" mass="57656">MFESYYTDFRPFHDAVFNKCMDNNKKDFQVNAIKNQKSLLISKHLLNQNFFSISRNFIKSSKNNQLITRNCWQKFINQYWQETIYLSNISPESETYINKLKDHGLLIYKGSDYKNFLAAFNKALINGNILVSLNNTFTNDSVHFNQKNVYLKYIWRKKLYSYFSLLNYFKMNSNDSLSANKIRKNIYNSFPLFTIVNNDRRIIMSESAEESLIGKNFINLFYDRYLKFLIPKNACKKIYTGLFFISVEDAAEYKRYITSQYIDMGNNANLNIFISPIYLYYKLINSAFPNMEFRLMPDLKEVSDLLYQYRYYKNITFDQNQQYSKYSFQGQPIYIIQPTIAQHKLMHHKKLINYSYINKNNQALEKHQAIFLNYKTAILAWNQFKDRHIDYRLPDKPILKVFNVEDYLDNYVNDISNSYKDREDLIFIPSVETYMFIKQNLRIKSTVTLKQVLVWKISHIRQSLYRILWSLTSRQPVNLSE</sequence>
<dbReference type="EMBL" id="MK814615">
    <property type="protein sequence ID" value="QCI04737.1"/>
    <property type="molecule type" value="Genomic_DNA"/>
</dbReference>
<geneLocation type="plastid" evidence="1"/>
<protein>
    <recommendedName>
        <fullName evidence="2">Ycf80</fullName>
    </recommendedName>
</protein>
<reference evidence="1" key="2">
    <citation type="submission" date="2019-04" db="EMBL/GenBank/DDBJ databases">
        <authorList>
            <person name="Pasella M."/>
        </authorList>
    </citation>
    <scope>NUCLEOTIDE SEQUENCE</scope>
    <source>
        <strain evidence="1">PD2926</strain>
    </source>
</reference>